<organism evidence="4 5">
    <name type="scientific">Brachyspira innocens</name>
    <dbReference type="NCBI Taxonomy" id="13264"/>
    <lineage>
        <taxon>Bacteria</taxon>
        <taxon>Pseudomonadati</taxon>
        <taxon>Spirochaetota</taxon>
        <taxon>Spirochaetia</taxon>
        <taxon>Brachyspirales</taxon>
        <taxon>Brachyspiraceae</taxon>
        <taxon>Brachyspira</taxon>
    </lineage>
</organism>
<gene>
    <name evidence="4" type="ORF">Q5M86_12085</name>
</gene>
<reference evidence="4" key="1">
    <citation type="submission" date="2023-07" db="EMBL/GenBank/DDBJ databases">
        <title>Mucosal microbiota of week-old chicken and adult hens.</title>
        <authorList>
            <person name="Volf J."/>
            <person name="Karasova D."/>
            <person name="Crhanova M."/>
            <person name="Faldynova M."/>
            <person name="Prikrylova H."/>
            <person name="Zeman M."/>
            <person name="Babak V."/>
            <person name="Rajova J."/>
            <person name="Rychlik I."/>
        </authorList>
    </citation>
    <scope>NUCLEOTIDE SEQUENCE</scope>
    <source>
        <strain evidence="4">ET902</strain>
    </source>
</reference>
<name>A0ABT8Z043_9SPIR</name>
<comment type="caution">
    <text evidence="4">The sequence shown here is derived from an EMBL/GenBank/DDBJ whole genome shotgun (WGS) entry which is preliminary data.</text>
</comment>
<keyword evidence="2" id="KW-0680">Restriction system</keyword>
<accession>A0ABT8Z043</accession>
<keyword evidence="5" id="KW-1185">Reference proteome</keyword>
<protein>
    <submittedName>
        <fullName evidence="4">Type I restriction-modification system subunit M N-terminal domain-containing protein</fullName>
    </submittedName>
</protein>
<dbReference type="Pfam" id="PF12161">
    <property type="entry name" value="HsdM_N"/>
    <property type="match status" value="1"/>
</dbReference>
<dbReference type="InterPro" id="IPR029063">
    <property type="entry name" value="SAM-dependent_MTases_sf"/>
</dbReference>
<evidence type="ECO:0000256" key="1">
    <source>
        <dbReference type="ARBA" id="ARBA00006594"/>
    </source>
</evidence>
<sequence length="67" mass="7817">ASDKLRVNIDASEYKHVILGLVFFKYISDKFEIIYNELVKNVLILQDEAAAYSGKNIFYLPEKSRFK</sequence>
<feature type="domain" description="N6 adenine-specific DNA methyltransferase N-terminal" evidence="3">
    <location>
        <begin position="2"/>
        <end position="67"/>
    </location>
</feature>
<evidence type="ECO:0000259" key="3">
    <source>
        <dbReference type="Pfam" id="PF12161"/>
    </source>
</evidence>
<dbReference type="SUPFAM" id="SSF53335">
    <property type="entry name" value="S-adenosyl-L-methionine-dependent methyltransferases"/>
    <property type="match status" value="1"/>
</dbReference>
<feature type="non-terminal residue" evidence="4">
    <location>
        <position position="1"/>
    </location>
</feature>
<dbReference type="Proteomes" id="UP001175147">
    <property type="component" value="Unassembled WGS sequence"/>
</dbReference>
<comment type="similarity">
    <text evidence="1">Belongs to the N(4)/N(6)-methyltransferase family.</text>
</comment>
<dbReference type="RefSeq" id="WP_304392473.1">
    <property type="nucleotide sequence ID" value="NZ_JAUPBM010000218.1"/>
</dbReference>
<dbReference type="InterPro" id="IPR038333">
    <property type="entry name" value="T1MK-like_N_sf"/>
</dbReference>
<dbReference type="InterPro" id="IPR022749">
    <property type="entry name" value="D12N6_MeTrfase_N"/>
</dbReference>
<proteinExistence type="inferred from homology"/>
<dbReference type="Gene3D" id="1.20.1260.30">
    <property type="match status" value="1"/>
</dbReference>
<evidence type="ECO:0000256" key="2">
    <source>
        <dbReference type="ARBA" id="ARBA00022747"/>
    </source>
</evidence>
<evidence type="ECO:0000313" key="4">
    <source>
        <dbReference type="EMBL" id="MDO7021509.1"/>
    </source>
</evidence>
<dbReference type="EMBL" id="JAUPBM010000218">
    <property type="protein sequence ID" value="MDO7021509.1"/>
    <property type="molecule type" value="Genomic_DNA"/>
</dbReference>
<evidence type="ECO:0000313" key="5">
    <source>
        <dbReference type="Proteomes" id="UP001175147"/>
    </source>
</evidence>